<reference evidence="2 3" key="1">
    <citation type="journal article" date="2003" name="Proc. Natl. Acad. Sci. U.S.A.">
        <title>Genome sequence of the cyanobacterium Prochlorococcus marinus SS120, a nearly minimal oxyphototrophic genome.</title>
        <authorList>
            <person name="Dufresne A."/>
            <person name="Salanoubat M."/>
            <person name="Partensky F."/>
            <person name="Artiguenave F."/>
            <person name="Axmann I.M."/>
            <person name="Barbe V."/>
            <person name="Duprat S."/>
            <person name="Galperin M.Y."/>
            <person name="Koonin E.V."/>
            <person name="Le Gall F."/>
            <person name="Makarova K.S."/>
            <person name="Ostrowski M."/>
            <person name="Oztas S."/>
            <person name="Robert C."/>
            <person name="Rogozin I.B."/>
            <person name="Scanlan D.J."/>
            <person name="Tandeau de Marsac N."/>
            <person name="Weissenbach J."/>
            <person name="Wincker P."/>
            <person name="Wolf Y.I."/>
            <person name="Hess W.R."/>
        </authorList>
    </citation>
    <scope>NUCLEOTIDE SEQUENCE [LARGE SCALE GENOMIC DNA]</scope>
    <source>
        <strain evidence="3">SARG / CCMP1375 / SS120</strain>
    </source>
</reference>
<evidence type="ECO:0000256" key="1">
    <source>
        <dbReference type="SAM" id="Phobius"/>
    </source>
</evidence>
<keyword evidence="1" id="KW-1133">Transmembrane helix</keyword>
<organism evidence="2 3">
    <name type="scientific">Prochlorococcus marinus (strain SARG / CCMP1375 / SS120)</name>
    <dbReference type="NCBI Taxonomy" id="167539"/>
    <lineage>
        <taxon>Bacteria</taxon>
        <taxon>Bacillati</taxon>
        <taxon>Cyanobacteriota</taxon>
        <taxon>Cyanophyceae</taxon>
        <taxon>Synechococcales</taxon>
        <taxon>Prochlorococcaceae</taxon>
        <taxon>Prochlorococcus</taxon>
    </lineage>
</organism>
<dbReference type="KEGG" id="pma:Pro_1310"/>
<name>Q7VAZ3_PROMA</name>
<dbReference type="Proteomes" id="UP000001420">
    <property type="component" value="Chromosome"/>
</dbReference>
<keyword evidence="3" id="KW-1185">Reference proteome</keyword>
<keyword evidence="1" id="KW-0812">Transmembrane</keyword>
<dbReference type="PATRIC" id="fig|167539.5.peg.1375"/>
<feature type="transmembrane region" description="Helical" evidence="1">
    <location>
        <begin position="50"/>
        <end position="70"/>
    </location>
</feature>
<dbReference type="EMBL" id="AE017126">
    <property type="protein sequence ID" value="AAQ00354.1"/>
    <property type="molecule type" value="Genomic_DNA"/>
</dbReference>
<gene>
    <name evidence="2" type="ordered locus">Pro_1310</name>
</gene>
<evidence type="ECO:0000313" key="2">
    <source>
        <dbReference type="EMBL" id="AAQ00354.1"/>
    </source>
</evidence>
<accession>Q7VAZ3</accession>
<dbReference type="HOGENOM" id="CLU_2686504_0_0_3"/>
<sequence>MMARKIILLGASLSNSLLLVLMICLGSQNLSDRHNINLGFSSTESYPTGFLVGISIALGSLSGGLTASLITTSRNKEY</sequence>
<proteinExistence type="predicted"/>
<protein>
    <submittedName>
        <fullName evidence="2">Uncharacterized protein</fullName>
    </submittedName>
</protein>
<keyword evidence="1" id="KW-0472">Membrane</keyword>
<dbReference type="eggNOG" id="ENOG502ZU63">
    <property type="taxonomic scope" value="Bacteria"/>
</dbReference>
<dbReference type="EnsemblBacteria" id="AAQ00354">
    <property type="protein sequence ID" value="AAQ00354"/>
    <property type="gene ID" value="Pro_1310"/>
</dbReference>
<dbReference type="RefSeq" id="WP_011125461.1">
    <property type="nucleotide sequence ID" value="NC_005042.1"/>
</dbReference>
<evidence type="ECO:0000313" key="3">
    <source>
        <dbReference type="Proteomes" id="UP000001420"/>
    </source>
</evidence>
<dbReference type="STRING" id="167539.Pro_1310"/>
<dbReference type="AlphaFoldDB" id="Q7VAZ3"/>